<gene>
    <name evidence="2" type="ORF">ALE3EI_1207</name>
</gene>
<organism evidence="2 3">
    <name type="scientific">Constantimarinum furrinae</name>
    <dbReference type="NCBI Taxonomy" id="2562285"/>
    <lineage>
        <taxon>Bacteria</taxon>
        <taxon>Pseudomonadati</taxon>
        <taxon>Bacteroidota</taxon>
        <taxon>Flavobacteriia</taxon>
        <taxon>Flavobacteriales</taxon>
        <taxon>Flavobacteriaceae</taxon>
        <taxon>Altibacter/Constantimarinum group</taxon>
        <taxon>Constantimarinum</taxon>
    </lineage>
</organism>
<name>A0A7G8PTV8_9FLAO</name>
<dbReference type="KEGG" id="alti:ALE3EI_1207"/>
<evidence type="ECO:0008006" key="4">
    <source>
        <dbReference type="Google" id="ProtNLM"/>
    </source>
</evidence>
<keyword evidence="1" id="KW-0732">Signal</keyword>
<protein>
    <recommendedName>
        <fullName evidence="4">Cell wall anchor protein</fullName>
    </recommendedName>
</protein>
<keyword evidence="3" id="KW-1185">Reference proteome</keyword>
<evidence type="ECO:0000313" key="2">
    <source>
        <dbReference type="EMBL" id="QNJ97774.1"/>
    </source>
</evidence>
<reference evidence="2 3" key="1">
    <citation type="submission" date="2020-04" db="EMBL/GenBank/DDBJ databases">
        <title>Genome sequence of Altibacter aquimarinus strain ALE3EI.</title>
        <authorList>
            <person name="Oh H.-M."/>
            <person name="Jang D."/>
        </authorList>
    </citation>
    <scope>NUCLEOTIDE SEQUENCE [LARGE SCALE GENOMIC DNA]</scope>
    <source>
        <strain evidence="2 3">ALE3EI</strain>
    </source>
</reference>
<evidence type="ECO:0000256" key="1">
    <source>
        <dbReference type="SAM" id="SignalP"/>
    </source>
</evidence>
<evidence type="ECO:0000313" key="3">
    <source>
        <dbReference type="Proteomes" id="UP000515514"/>
    </source>
</evidence>
<accession>A0A7G8PTV8</accession>
<feature type="signal peptide" evidence="1">
    <location>
        <begin position="1"/>
        <end position="22"/>
    </location>
</feature>
<dbReference type="AlphaFoldDB" id="A0A7G8PTV8"/>
<proteinExistence type="predicted"/>
<dbReference type="Proteomes" id="UP000515514">
    <property type="component" value="Chromosome"/>
</dbReference>
<sequence>MFTKLSLFTACLCCITLHQLTAQVGIGTTTPDPSAVLDISSTSQGMLAPRMTTAERVAISNPSEGLLVFDVTEDAFYYYNTTSTSWVKIFGGASDRSNFVLVQSEADFPSPSGGVITLDENTYYEINGLITLTNSIDLNNAYISGLDSGEDILSSAGTIFAGTSGGSIRNITITGGGTAFNITGGNSLLLQNTIIDGMSSVGTISGVGVYFSNIVQYINNTDGITYNDIGNLLLSNQGWFGNNSGTYERYTGSFALIEKVSGFSTVAASVTGVDVSGNPTVGNGVIIGTVFSGAGTYVEKYTTGSYPGYNFTTAWTINCPGIPKEFDDDASGNFYYDGSLTSGFSQSITNNTAVEIQGSGSFSTTNLFRFSGGGGGNQLTYEGSKSRDFQINASLSVNVNGAAGNYYAFVIAKNGTVVTQSNAVVYIASDSQIQNVSLNTVVSMDTSDYIELYVQRLTGTGTDTLSVFSENLSIK</sequence>
<dbReference type="RefSeq" id="WP_233280009.1">
    <property type="nucleotide sequence ID" value="NZ_CP052909.1"/>
</dbReference>
<dbReference type="EMBL" id="CP052909">
    <property type="protein sequence ID" value="QNJ97774.1"/>
    <property type="molecule type" value="Genomic_DNA"/>
</dbReference>
<feature type="chain" id="PRO_5028921759" description="Cell wall anchor protein" evidence="1">
    <location>
        <begin position="23"/>
        <end position="475"/>
    </location>
</feature>